<reference evidence="4 5" key="1">
    <citation type="journal article" date="2020" name="Mol. Biol. Evol.">
        <title>Interspecific Gene Flow and the Evolution of Specialization in Black and White Rhinoceros.</title>
        <authorList>
            <person name="Moodley Y."/>
            <person name="Westbury M.V."/>
            <person name="Russo I.M."/>
            <person name="Gopalakrishnan S."/>
            <person name="Rakotoarivelo A."/>
            <person name="Olsen R.A."/>
            <person name="Prost S."/>
            <person name="Tunstall T."/>
            <person name="Ryder O.A."/>
            <person name="Dalen L."/>
            <person name="Bruford M.W."/>
        </authorList>
    </citation>
    <scope>NUCLEOTIDE SEQUENCE [LARGE SCALE GENOMIC DNA]</scope>
    <source>
        <strain evidence="4">SBR-YM</strain>
        <tissue evidence="4">Skin</tissue>
    </source>
</reference>
<accession>A0A7J7FG31</accession>
<feature type="non-terminal residue" evidence="4">
    <location>
        <position position="168"/>
    </location>
</feature>
<dbReference type="InterPro" id="IPR000308">
    <property type="entry name" value="14-3-3"/>
</dbReference>
<feature type="domain" description="14-3-3" evidence="3">
    <location>
        <begin position="1"/>
        <end position="167"/>
    </location>
</feature>
<dbReference type="AlphaFoldDB" id="A0A7J7FG31"/>
<name>A0A7J7FG31_DICBM</name>
<gene>
    <name evidence="4" type="ORF">HPG69_001245</name>
</gene>
<evidence type="ECO:0000256" key="1">
    <source>
        <dbReference type="ARBA" id="ARBA00006141"/>
    </source>
</evidence>
<feature type="region of interest" description="Disordered" evidence="2">
    <location>
        <begin position="1"/>
        <end position="39"/>
    </location>
</feature>
<dbReference type="EMBL" id="JACDTQ010000745">
    <property type="protein sequence ID" value="KAF5926616.1"/>
    <property type="molecule type" value="Genomic_DNA"/>
</dbReference>
<comment type="caution">
    <text evidence="4">The sequence shown here is derived from an EMBL/GenBank/DDBJ whole genome shotgun (WGS) entry which is preliminary data.</text>
</comment>
<feature type="compositionally biased region" description="Basic and acidic residues" evidence="2">
    <location>
        <begin position="25"/>
        <end position="39"/>
    </location>
</feature>
<dbReference type="PRINTS" id="PR00305">
    <property type="entry name" value="1433ZETA"/>
</dbReference>
<dbReference type="Proteomes" id="UP000551758">
    <property type="component" value="Unassembled WGS sequence"/>
</dbReference>
<dbReference type="SUPFAM" id="SSF48445">
    <property type="entry name" value="14-3-3 protein"/>
    <property type="match status" value="1"/>
</dbReference>
<sequence length="168" mass="18600">RSNESAAAPGCSTETKSGPQGHLQGPREHERAENQHSDKKLQLIKNYREKGESELRSVCTAALRLLVKCLIANAPNPESQAFYQKMEITSGTFVARGDDQKPTVDSSQRASQKTFDIKQERDILNIPEPACALASAASDEAFTELDALNEDSYKRGILITRWLSDNLH</sequence>
<evidence type="ECO:0000313" key="4">
    <source>
        <dbReference type="EMBL" id="KAF5926616.1"/>
    </source>
</evidence>
<proteinExistence type="inferred from homology"/>
<dbReference type="InterPro" id="IPR023410">
    <property type="entry name" value="14-3-3_domain"/>
</dbReference>
<dbReference type="PANTHER" id="PTHR18860">
    <property type="entry name" value="14-3-3 PROTEIN"/>
    <property type="match status" value="1"/>
</dbReference>
<evidence type="ECO:0000256" key="2">
    <source>
        <dbReference type="SAM" id="MobiDB-lite"/>
    </source>
</evidence>
<comment type="similarity">
    <text evidence="1">Belongs to the 14-3-3 family.</text>
</comment>
<protein>
    <recommendedName>
        <fullName evidence="3">14-3-3 domain-containing protein</fullName>
    </recommendedName>
</protein>
<evidence type="ECO:0000259" key="3">
    <source>
        <dbReference type="SMART" id="SM00101"/>
    </source>
</evidence>
<keyword evidence="5" id="KW-1185">Reference proteome</keyword>
<dbReference type="InterPro" id="IPR036815">
    <property type="entry name" value="14-3-3_dom_sf"/>
</dbReference>
<dbReference type="Pfam" id="PF00244">
    <property type="entry name" value="14-3-3"/>
    <property type="match status" value="1"/>
</dbReference>
<dbReference type="SMART" id="SM00101">
    <property type="entry name" value="14_3_3"/>
    <property type="match status" value="1"/>
</dbReference>
<organism evidence="4 5">
    <name type="scientific">Diceros bicornis minor</name>
    <name type="common">South-central black rhinoceros</name>
    <dbReference type="NCBI Taxonomy" id="77932"/>
    <lineage>
        <taxon>Eukaryota</taxon>
        <taxon>Metazoa</taxon>
        <taxon>Chordata</taxon>
        <taxon>Craniata</taxon>
        <taxon>Vertebrata</taxon>
        <taxon>Euteleostomi</taxon>
        <taxon>Mammalia</taxon>
        <taxon>Eutheria</taxon>
        <taxon>Laurasiatheria</taxon>
        <taxon>Perissodactyla</taxon>
        <taxon>Rhinocerotidae</taxon>
        <taxon>Diceros</taxon>
    </lineage>
</organism>
<dbReference type="Gene3D" id="1.20.190.20">
    <property type="entry name" value="14-3-3 domain"/>
    <property type="match status" value="2"/>
</dbReference>
<evidence type="ECO:0000313" key="5">
    <source>
        <dbReference type="Proteomes" id="UP000551758"/>
    </source>
</evidence>